<proteinExistence type="predicted"/>
<dbReference type="GO" id="GO:0016567">
    <property type="term" value="P:protein ubiquitination"/>
    <property type="evidence" value="ECO:0007669"/>
    <property type="project" value="InterPro"/>
</dbReference>
<evidence type="ECO:0000259" key="12">
    <source>
        <dbReference type="PROSITE" id="PS51873"/>
    </source>
</evidence>
<keyword evidence="6 9" id="KW-0863">Zinc-finger</keyword>
<name>A0AAD3D069_9STRA</name>
<dbReference type="Pfam" id="PF22191">
    <property type="entry name" value="IBR_1"/>
    <property type="match status" value="1"/>
</dbReference>
<evidence type="ECO:0000256" key="3">
    <source>
        <dbReference type="ARBA" id="ARBA00022679"/>
    </source>
</evidence>
<dbReference type="Pfam" id="PF19422">
    <property type="entry name" value="Ariadne"/>
    <property type="match status" value="1"/>
</dbReference>
<accession>A0AAD3D069</accession>
<dbReference type="InterPro" id="IPR045840">
    <property type="entry name" value="Ariadne"/>
</dbReference>
<dbReference type="Gene3D" id="1.20.120.1750">
    <property type="match status" value="1"/>
</dbReference>
<keyword evidence="3" id="KW-0808">Transferase</keyword>
<dbReference type="Proteomes" id="UP001054902">
    <property type="component" value="Unassembled WGS sequence"/>
</dbReference>
<dbReference type="EMBL" id="BLLK01000047">
    <property type="protein sequence ID" value="GFH55207.1"/>
    <property type="molecule type" value="Genomic_DNA"/>
</dbReference>
<evidence type="ECO:0000313" key="14">
    <source>
        <dbReference type="Proteomes" id="UP001054902"/>
    </source>
</evidence>
<dbReference type="InterPro" id="IPR048962">
    <property type="entry name" value="ARIH1-like_UBL"/>
</dbReference>
<dbReference type="PROSITE" id="PS51873">
    <property type="entry name" value="TRIAD"/>
    <property type="match status" value="1"/>
</dbReference>
<dbReference type="SUPFAM" id="SSF57850">
    <property type="entry name" value="RING/U-box"/>
    <property type="match status" value="3"/>
</dbReference>
<dbReference type="InterPro" id="IPR013083">
    <property type="entry name" value="Znf_RING/FYVE/PHD"/>
</dbReference>
<dbReference type="Pfam" id="PF21235">
    <property type="entry name" value="UBA_ARI1"/>
    <property type="match status" value="1"/>
</dbReference>
<feature type="compositionally biased region" description="Basic and acidic residues" evidence="10">
    <location>
        <begin position="466"/>
        <end position="502"/>
    </location>
</feature>
<keyword evidence="14" id="KW-1185">Reference proteome</keyword>
<keyword evidence="5" id="KW-0677">Repeat</keyword>
<dbReference type="FunFam" id="1.20.120.1750:FF:000002">
    <property type="entry name" value="RBR-type E3 ubiquitin transferase"/>
    <property type="match status" value="1"/>
</dbReference>
<feature type="region of interest" description="Disordered" evidence="10">
    <location>
        <begin position="464"/>
        <end position="502"/>
    </location>
</feature>
<dbReference type="Gene3D" id="3.30.40.10">
    <property type="entry name" value="Zinc/RING finger domain, C3HC4 (zinc finger)"/>
    <property type="match status" value="1"/>
</dbReference>
<evidence type="ECO:0000256" key="8">
    <source>
        <dbReference type="ARBA" id="ARBA00022833"/>
    </source>
</evidence>
<comment type="caution">
    <text evidence="13">The sequence shown here is derived from an EMBL/GenBank/DDBJ whole genome shotgun (WGS) entry which is preliminary data.</text>
</comment>
<dbReference type="InterPro" id="IPR031127">
    <property type="entry name" value="E3_UB_ligase_RBR"/>
</dbReference>
<dbReference type="EC" id="2.3.2.31" evidence="2"/>
<evidence type="ECO:0000256" key="4">
    <source>
        <dbReference type="ARBA" id="ARBA00022723"/>
    </source>
</evidence>
<evidence type="ECO:0000313" key="13">
    <source>
        <dbReference type="EMBL" id="GFH55207.1"/>
    </source>
</evidence>
<sequence>MSDMEYESEEEYEYTYSDEDESQASYSSHAMDDSASLEMETEVEEGSKKRKSRGRTSSLGDAVMKDTNGITMMNAKDILPMMKERINEVSEILNIPPSAATPLLRSHKWTKERLFESFTEDDGKIKKDAGVYHRCMPVSTEETNTCIICFESDISKEQMVGMPCGHSFCIECWKGHIQAKLDDGPSCIFAQCPYPKCEEVMTEVEVKKAAPELLEKYESYQLKQFVEVNGTSRWCPGPGCERVAALQNGSGLLDDSNLIVADCDSCKTKFCIKCGEEPHAPLLCRALDIWKEKCNNESETANWILANTKPCPKCRSRIEKNQGCNHMTCQKCKYEFCWICTGEWKEHGANTGGYYNCNKFAQEKNKDEDQSDAAKAKRELDRYLHYYSRYHAHSEAQKFASRQLADTEKKMVALQERRDNSTWTDVEFLKSANEQLVECRRVLKFTYAFGYYLTTPPKTVAPVEAVAKDEDSKKAKKKSKEDKQEEDKDEEPKPKTQQELQKERFEYHQEMLERFTENLSELVEKPLDDIDREAVVNQTIVVNRFMKGMIKYVEDGMEEGA</sequence>
<feature type="compositionally biased region" description="Acidic residues" evidence="10">
    <location>
        <begin position="1"/>
        <end position="22"/>
    </location>
</feature>
<evidence type="ECO:0000256" key="9">
    <source>
        <dbReference type="PROSITE-ProRule" id="PRU00175"/>
    </source>
</evidence>
<feature type="region of interest" description="Disordered" evidence="10">
    <location>
        <begin position="1"/>
        <end position="63"/>
    </location>
</feature>
<dbReference type="PANTHER" id="PTHR11685">
    <property type="entry name" value="RBR FAMILY RING FINGER AND IBR DOMAIN-CONTAINING"/>
    <property type="match status" value="1"/>
</dbReference>
<dbReference type="InterPro" id="IPR001841">
    <property type="entry name" value="Znf_RING"/>
</dbReference>
<dbReference type="InterPro" id="IPR002867">
    <property type="entry name" value="IBR_dom"/>
</dbReference>
<evidence type="ECO:0000256" key="6">
    <source>
        <dbReference type="ARBA" id="ARBA00022771"/>
    </source>
</evidence>
<evidence type="ECO:0000256" key="5">
    <source>
        <dbReference type="ARBA" id="ARBA00022737"/>
    </source>
</evidence>
<evidence type="ECO:0000259" key="11">
    <source>
        <dbReference type="PROSITE" id="PS50089"/>
    </source>
</evidence>
<protein>
    <recommendedName>
        <fullName evidence="2">RBR-type E3 ubiquitin transferase</fullName>
        <ecNumber evidence="2">2.3.2.31</ecNumber>
    </recommendedName>
</protein>
<comment type="catalytic activity">
    <reaction evidence="1">
        <text>[E2 ubiquitin-conjugating enzyme]-S-ubiquitinyl-L-cysteine + [acceptor protein]-L-lysine = [E2 ubiquitin-conjugating enzyme]-L-cysteine + [acceptor protein]-N(6)-ubiquitinyl-L-lysine.</text>
        <dbReference type="EC" id="2.3.2.31"/>
    </reaction>
</comment>
<evidence type="ECO:0000256" key="1">
    <source>
        <dbReference type="ARBA" id="ARBA00001798"/>
    </source>
</evidence>
<dbReference type="GO" id="GO:0061630">
    <property type="term" value="F:ubiquitin protein ligase activity"/>
    <property type="evidence" value="ECO:0007669"/>
    <property type="project" value="UniProtKB-EC"/>
</dbReference>
<dbReference type="GO" id="GO:0008270">
    <property type="term" value="F:zinc ion binding"/>
    <property type="evidence" value="ECO:0007669"/>
    <property type="project" value="UniProtKB-KW"/>
</dbReference>
<dbReference type="PROSITE" id="PS50089">
    <property type="entry name" value="ZF_RING_2"/>
    <property type="match status" value="1"/>
</dbReference>
<organism evidence="13 14">
    <name type="scientific">Chaetoceros tenuissimus</name>
    <dbReference type="NCBI Taxonomy" id="426638"/>
    <lineage>
        <taxon>Eukaryota</taxon>
        <taxon>Sar</taxon>
        <taxon>Stramenopiles</taxon>
        <taxon>Ochrophyta</taxon>
        <taxon>Bacillariophyta</taxon>
        <taxon>Coscinodiscophyceae</taxon>
        <taxon>Chaetocerotophycidae</taxon>
        <taxon>Chaetocerotales</taxon>
        <taxon>Chaetocerotaceae</taxon>
        <taxon>Chaetoceros</taxon>
    </lineage>
</organism>
<dbReference type="SMART" id="SM00184">
    <property type="entry name" value="RING"/>
    <property type="match status" value="2"/>
</dbReference>
<keyword evidence="4" id="KW-0479">Metal-binding</keyword>
<evidence type="ECO:0000256" key="7">
    <source>
        <dbReference type="ARBA" id="ARBA00022786"/>
    </source>
</evidence>
<feature type="domain" description="RING-type" evidence="11">
    <location>
        <begin position="146"/>
        <end position="196"/>
    </location>
</feature>
<dbReference type="InterPro" id="IPR044066">
    <property type="entry name" value="TRIAD_supradom"/>
</dbReference>
<evidence type="ECO:0000256" key="2">
    <source>
        <dbReference type="ARBA" id="ARBA00012251"/>
    </source>
</evidence>
<dbReference type="Pfam" id="PF01485">
    <property type="entry name" value="IBR"/>
    <property type="match status" value="1"/>
</dbReference>
<feature type="domain" description="RING-type" evidence="12">
    <location>
        <begin position="142"/>
        <end position="361"/>
    </location>
</feature>
<reference evidence="13 14" key="1">
    <citation type="journal article" date="2021" name="Sci. Rep.">
        <title>The genome of the diatom Chaetoceros tenuissimus carries an ancient integrated fragment of an extant virus.</title>
        <authorList>
            <person name="Hongo Y."/>
            <person name="Kimura K."/>
            <person name="Takaki Y."/>
            <person name="Yoshida Y."/>
            <person name="Baba S."/>
            <person name="Kobayashi G."/>
            <person name="Nagasaki K."/>
            <person name="Hano T."/>
            <person name="Tomaru Y."/>
        </authorList>
    </citation>
    <scope>NUCLEOTIDE SEQUENCE [LARGE SCALE GENOMIC DNA]</scope>
    <source>
        <strain evidence="13 14">NIES-3715</strain>
    </source>
</reference>
<gene>
    <name evidence="13" type="ORF">CTEN210_11683</name>
</gene>
<dbReference type="SMART" id="SM00647">
    <property type="entry name" value="IBR"/>
    <property type="match status" value="2"/>
</dbReference>
<keyword evidence="7" id="KW-0833">Ubl conjugation pathway</keyword>
<dbReference type="AlphaFoldDB" id="A0AAD3D069"/>
<evidence type="ECO:0000256" key="10">
    <source>
        <dbReference type="SAM" id="MobiDB-lite"/>
    </source>
</evidence>
<keyword evidence="8" id="KW-0862">Zinc</keyword>